<keyword evidence="2" id="KW-0689">Ribosomal protein</keyword>
<dbReference type="RefSeq" id="XP_044930274.1">
    <property type="nucleotide sequence ID" value="XM_045074339.1"/>
</dbReference>
<dbReference type="AlphaFoldDB" id="A0A8U0UVK2"/>
<evidence type="ECO:0000256" key="1">
    <source>
        <dbReference type="ARBA" id="ARBA00008431"/>
    </source>
</evidence>
<keyword evidence="3" id="KW-0687">Ribonucleoprotein</keyword>
<dbReference type="GeneID" id="101674378"/>
<keyword evidence="5" id="KW-1185">Reference proteome</keyword>
<comment type="similarity">
    <text evidence="1">Belongs to the eukaryotic ribosomal protein eL32 family.</text>
</comment>
<proteinExistence type="inferred from homology"/>
<dbReference type="InterPro" id="IPR036351">
    <property type="entry name" value="Ribosomal_eL32_sf"/>
</dbReference>
<dbReference type="PANTHER" id="PTHR23413">
    <property type="entry name" value="60S RIBOSOMAL PROTEIN L32 AND DNA-DIRECTED RNA POLYMERASE II, SUBUNIT N"/>
    <property type="match status" value="1"/>
</dbReference>
<reference evidence="6" key="1">
    <citation type="submission" date="2025-08" db="UniProtKB">
        <authorList>
            <consortium name="RefSeq"/>
        </authorList>
    </citation>
    <scope>IDENTIFICATION</scope>
    <source>
        <tissue evidence="6">Brain</tissue>
    </source>
</reference>
<dbReference type="SMART" id="SM01393">
    <property type="entry name" value="Ribosomal_L32e"/>
    <property type="match status" value="1"/>
</dbReference>
<sequence>MATLRPLVKFKIVKKRTKKFIQHQPNQYVKIKCSWWKSRGIDKRVHRKFKGQILRPNTGYGSNKKAKYMVPSGFHKFLVHNVKKLEVLLIHNKSYYAEIAHNGSSKNHIAI</sequence>
<dbReference type="PANTHER" id="PTHR23413:SF1">
    <property type="entry name" value="RIBOSOMAL PROTEIN L32"/>
    <property type="match status" value="1"/>
</dbReference>
<dbReference type="SUPFAM" id="SSF52042">
    <property type="entry name" value="Ribosomal protein L32e"/>
    <property type="match status" value="1"/>
</dbReference>
<evidence type="ECO:0000256" key="4">
    <source>
        <dbReference type="ARBA" id="ARBA00035335"/>
    </source>
</evidence>
<organism evidence="5 6">
    <name type="scientific">Mustela putorius furo</name>
    <name type="common">European domestic ferret</name>
    <name type="synonym">Mustela furo</name>
    <dbReference type="NCBI Taxonomy" id="9669"/>
    <lineage>
        <taxon>Eukaryota</taxon>
        <taxon>Metazoa</taxon>
        <taxon>Chordata</taxon>
        <taxon>Craniata</taxon>
        <taxon>Vertebrata</taxon>
        <taxon>Euteleostomi</taxon>
        <taxon>Mammalia</taxon>
        <taxon>Eutheria</taxon>
        <taxon>Laurasiatheria</taxon>
        <taxon>Carnivora</taxon>
        <taxon>Caniformia</taxon>
        <taxon>Musteloidea</taxon>
        <taxon>Mustelidae</taxon>
        <taxon>Mustelinae</taxon>
        <taxon>Mustela</taxon>
    </lineage>
</organism>
<evidence type="ECO:0000313" key="5">
    <source>
        <dbReference type="Proteomes" id="UP000000715"/>
    </source>
</evidence>
<dbReference type="Proteomes" id="UP000000715">
    <property type="component" value="Unplaced"/>
</dbReference>
<gene>
    <name evidence="6" type="primary">LOC101674378</name>
</gene>
<protein>
    <recommendedName>
        <fullName evidence="4">60S ribosomal protein L32</fullName>
    </recommendedName>
</protein>
<dbReference type="GO" id="GO:0022625">
    <property type="term" value="C:cytosolic large ribosomal subunit"/>
    <property type="evidence" value="ECO:0007669"/>
    <property type="project" value="TreeGrafter"/>
</dbReference>
<evidence type="ECO:0000313" key="6">
    <source>
        <dbReference type="RefSeq" id="XP_044930274.1"/>
    </source>
</evidence>
<name>A0A8U0UVK2_MUSPF</name>
<evidence type="ECO:0000256" key="2">
    <source>
        <dbReference type="ARBA" id="ARBA00022980"/>
    </source>
</evidence>
<dbReference type="InterPro" id="IPR001515">
    <property type="entry name" value="Ribosomal_eL32"/>
</dbReference>
<dbReference type="GO" id="GO:0003735">
    <property type="term" value="F:structural constituent of ribosome"/>
    <property type="evidence" value="ECO:0007669"/>
    <property type="project" value="InterPro"/>
</dbReference>
<dbReference type="GO" id="GO:0006412">
    <property type="term" value="P:translation"/>
    <property type="evidence" value="ECO:0007669"/>
    <property type="project" value="InterPro"/>
</dbReference>
<dbReference type="OrthoDB" id="268693at2759"/>
<dbReference type="Pfam" id="PF01655">
    <property type="entry name" value="Ribosomal_L32e"/>
    <property type="match status" value="1"/>
</dbReference>
<evidence type="ECO:0000256" key="3">
    <source>
        <dbReference type="ARBA" id="ARBA00023274"/>
    </source>
</evidence>
<accession>A0A8U0UVK2</accession>